<reference evidence="1 2" key="1">
    <citation type="submission" date="2018-06" db="EMBL/GenBank/DDBJ databases">
        <title>Genomic Encyclopedia of Archaeal and Bacterial Type Strains, Phase II (KMG-II): from individual species to whole genera.</title>
        <authorList>
            <person name="Goeker M."/>
        </authorList>
    </citation>
    <scope>NUCLEOTIDE SEQUENCE [LARGE SCALE GENOMIC DNA]</scope>
    <source>
        <strain evidence="1 2">DSM 18710</strain>
    </source>
</reference>
<dbReference type="RefSeq" id="WP_211307791.1">
    <property type="nucleotide sequence ID" value="NZ_QLTQ01000007.1"/>
</dbReference>
<name>A0ABX9DRJ6_9BACT</name>
<gene>
    <name evidence="1" type="ORF">BC673_1071</name>
</gene>
<protein>
    <recommendedName>
        <fullName evidence="3">Outer membrane protein beta-barrel domain-containing protein</fullName>
    </recommendedName>
</protein>
<proteinExistence type="predicted"/>
<organism evidence="1 2">
    <name type="scientific">Prevotella pallens</name>
    <dbReference type="NCBI Taxonomy" id="60133"/>
    <lineage>
        <taxon>Bacteria</taxon>
        <taxon>Pseudomonadati</taxon>
        <taxon>Bacteroidota</taxon>
        <taxon>Bacteroidia</taxon>
        <taxon>Bacteroidales</taxon>
        <taxon>Prevotellaceae</taxon>
        <taxon>Prevotella</taxon>
    </lineage>
</organism>
<accession>A0ABX9DRJ6</accession>
<comment type="caution">
    <text evidence="1">The sequence shown here is derived from an EMBL/GenBank/DDBJ whole genome shotgun (WGS) entry which is preliminary data.</text>
</comment>
<dbReference type="Proteomes" id="UP000249852">
    <property type="component" value="Unassembled WGS sequence"/>
</dbReference>
<feature type="non-terminal residue" evidence="1">
    <location>
        <position position="1"/>
    </location>
</feature>
<evidence type="ECO:0008006" key="3">
    <source>
        <dbReference type="Google" id="ProtNLM"/>
    </source>
</evidence>
<dbReference type="EMBL" id="QLTQ01000007">
    <property type="protein sequence ID" value="RAS46035.1"/>
    <property type="molecule type" value="Genomic_DNA"/>
</dbReference>
<dbReference type="SUPFAM" id="SSF56935">
    <property type="entry name" value="Porins"/>
    <property type="match status" value="1"/>
</dbReference>
<evidence type="ECO:0000313" key="2">
    <source>
        <dbReference type="Proteomes" id="UP000249852"/>
    </source>
</evidence>
<sequence>GEFIFHVDKLQLKEVYELHALYIGYQSIIMKISLSERDMNLGTLTMKEGTKNLDEVVVNSNGKVMADGYTIFPSKLAQTQSTTGYDFLRKLMLPDIKVEQNARKIQTVTGDEVLVLINGKKASVEELLTLRTNLIKKVEYIDAPGAEFSSEKYGAVIKILVTQPESGVQGGFNFVNSVTTPAGENFAFIRYNHKLSEIGLTLENSYTHIQRRSVSQYDHYKINNTEDITIKRIGLDKPLYYLNNKATIYFNHTLPEKHIFNVAISNIFYDSPKRTSAQQVIESGCTPYLSISNPTEKYHSPEVDIFYLQALKQGATLSYNAHFTYISTDYGYHYSESHPIQGERTYGYNTKGDKYSLINEIRYEQKIKAMYLKIGGRYLYGQTKNKYIGVEKLETKLQNHDLYLYSQISGNLNKLRYSLGMGVNYIETQQFNKIASSWIIRPRLSLTLPIKTWDIQYNMSVDPITPSLAMLSDVSQQANVWDLTTGNPQLKAFHLLKNWATIRKRFGKRIFTSTRFGLEYGNKPIIETIERIKNNGQICFRHSYANDGTQLQTWAMTGIQWQIIPENFTITSMLSYNYYHNSNKYFTHHLHKLNLSLEADLTIGKWNFMAGYSSGQKQLEGEILTEDSPNINTSVRYHLGNWVFGLNATNIFQSYGKRRQVELLNKYRSYQQDLHIPSMSNMIGISVSWQFTTGRKYNAGRPNIDNKDTDSGIVKF</sequence>
<evidence type="ECO:0000313" key="1">
    <source>
        <dbReference type="EMBL" id="RAS46035.1"/>
    </source>
</evidence>
<keyword evidence="2" id="KW-1185">Reference proteome</keyword>